<organism evidence="5">
    <name type="scientific">Chelativorans sp. (strain BNC1)</name>
    <dbReference type="NCBI Taxonomy" id="266779"/>
    <lineage>
        <taxon>Bacteria</taxon>
        <taxon>Pseudomonadati</taxon>
        <taxon>Pseudomonadota</taxon>
        <taxon>Alphaproteobacteria</taxon>
        <taxon>Hyphomicrobiales</taxon>
        <taxon>Phyllobacteriaceae</taxon>
        <taxon>Chelativorans</taxon>
    </lineage>
</organism>
<dbReference type="SMART" id="SM00345">
    <property type="entry name" value="HTH_GNTR"/>
    <property type="match status" value="1"/>
</dbReference>
<dbReference type="GO" id="GO:0003700">
    <property type="term" value="F:DNA-binding transcription factor activity"/>
    <property type="evidence" value="ECO:0007669"/>
    <property type="project" value="InterPro"/>
</dbReference>
<proteinExistence type="predicted"/>
<dbReference type="InterPro" id="IPR008920">
    <property type="entry name" value="TF_FadR/GntR_C"/>
</dbReference>
<dbReference type="InterPro" id="IPR036390">
    <property type="entry name" value="WH_DNA-bd_sf"/>
</dbReference>
<keyword evidence="1" id="KW-0805">Transcription regulation</keyword>
<dbReference type="HOGENOM" id="CLU_017584_5_0_5"/>
<evidence type="ECO:0000259" key="4">
    <source>
        <dbReference type="PROSITE" id="PS50949"/>
    </source>
</evidence>
<dbReference type="PRINTS" id="PR00035">
    <property type="entry name" value="HTHGNTR"/>
</dbReference>
<dbReference type="PROSITE" id="PS50949">
    <property type="entry name" value="HTH_GNTR"/>
    <property type="match status" value="1"/>
</dbReference>
<dbReference type="Gene3D" id="1.20.120.530">
    <property type="entry name" value="GntR ligand-binding domain-like"/>
    <property type="match status" value="1"/>
</dbReference>
<dbReference type="STRING" id="266779.Meso_0334"/>
<dbReference type="Gene3D" id="1.10.10.10">
    <property type="entry name" value="Winged helix-like DNA-binding domain superfamily/Winged helix DNA-binding domain"/>
    <property type="match status" value="1"/>
</dbReference>
<evidence type="ECO:0000256" key="2">
    <source>
        <dbReference type="ARBA" id="ARBA00023125"/>
    </source>
</evidence>
<dbReference type="EMBL" id="CP000390">
    <property type="protein sequence ID" value="ABG61738.1"/>
    <property type="molecule type" value="Genomic_DNA"/>
</dbReference>
<accession>Q11LI7</accession>
<feature type="domain" description="HTH gntR-type" evidence="4">
    <location>
        <begin position="9"/>
        <end position="76"/>
    </location>
</feature>
<dbReference type="Pfam" id="PF07729">
    <property type="entry name" value="FCD"/>
    <property type="match status" value="1"/>
</dbReference>
<dbReference type="GO" id="GO:0003677">
    <property type="term" value="F:DNA binding"/>
    <property type="evidence" value="ECO:0007669"/>
    <property type="project" value="UniProtKB-KW"/>
</dbReference>
<dbReference type="Pfam" id="PF00392">
    <property type="entry name" value="GntR"/>
    <property type="match status" value="1"/>
</dbReference>
<dbReference type="InterPro" id="IPR000524">
    <property type="entry name" value="Tscrpt_reg_HTH_GntR"/>
</dbReference>
<evidence type="ECO:0000313" key="5">
    <source>
        <dbReference type="EMBL" id="ABG61738.1"/>
    </source>
</evidence>
<dbReference type="PANTHER" id="PTHR43537:SF53">
    <property type="entry name" value="HTH-TYPE TRANSCRIPTIONAL REPRESSOR NANR"/>
    <property type="match status" value="1"/>
</dbReference>
<dbReference type="PANTHER" id="PTHR43537">
    <property type="entry name" value="TRANSCRIPTIONAL REGULATOR, GNTR FAMILY"/>
    <property type="match status" value="1"/>
</dbReference>
<reference evidence="5" key="1">
    <citation type="submission" date="2006-06" db="EMBL/GenBank/DDBJ databases">
        <title>Complete sequence of chromosome of Chelativorans sp. BNC1.</title>
        <authorList>
            <consortium name="US DOE Joint Genome Institute"/>
            <person name="Copeland A."/>
            <person name="Lucas S."/>
            <person name="Lapidus A."/>
            <person name="Barry K."/>
            <person name="Detter J.C."/>
            <person name="Glavina del Rio T."/>
            <person name="Hammon N."/>
            <person name="Israni S."/>
            <person name="Dalin E."/>
            <person name="Tice H."/>
            <person name="Pitluck S."/>
            <person name="Chertkov O."/>
            <person name="Brettin T."/>
            <person name="Bruce D."/>
            <person name="Han C."/>
            <person name="Tapia R."/>
            <person name="Gilna P."/>
            <person name="Schmutz J."/>
            <person name="Larimer F."/>
            <person name="Land M."/>
            <person name="Hauser L."/>
            <person name="Kyrpides N."/>
            <person name="Mikhailova N."/>
            <person name="Richardson P."/>
        </authorList>
    </citation>
    <scope>NUCLEOTIDE SEQUENCE</scope>
    <source>
        <strain evidence="5">BNC1</strain>
    </source>
</reference>
<gene>
    <name evidence="5" type="ordered locus">Meso_0334</name>
</gene>
<dbReference type="eggNOG" id="COG1802">
    <property type="taxonomic scope" value="Bacteria"/>
</dbReference>
<protein>
    <submittedName>
        <fullName evidence="5">Transcriptional regulator, GntR family</fullName>
    </submittedName>
</protein>
<dbReference type="KEGG" id="mes:Meso_0334"/>
<evidence type="ECO:0000256" key="3">
    <source>
        <dbReference type="ARBA" id="ARBA00023163"/>
    </source>
</evidence>
<dbReference type="SMART" id="SM00895">
    <property type="entry name" value="FCD"/>
    <property type="match status" value="1"/>
</dbReference>
<dbReference type="InterPro" id="IPR036388">
    <property type="entry name" value="WH-like_DNA-bd_sf"/>
</dbReference>
<dbReference type="SUPFAM" id="SSF48008">
    <property type="entry name" value="GntR ligand-binding domain-like"/>
    <property type="match status" value="1"/>
</dbReference>
<dbReference type="SUPFAM" id="SSF46785">
    <property type="entry name" value="Winged helix' DNA-binding domain"/>
    <property type="match status" value="1"/>
</dbReference>
<keyword evidence="3" id="KW-0804">Transcription</keyword>
<dbReference type="AlphaFoldDB" id="Q11LI7"/>
<dbReference type="InterPro" id="IPR011711">
    <property type="entry name" value="GntR_C"/>
</dbReference>
<keyword evidence="2" id="KW-0238">DNA-binding</keyword>
<sequence>MLKSKSNAPSPTEAIYERLWDAIAERNLRPGTRLKEEQLAEIFAVSRARVRSALAALERDGLVRLVPNRGAFVAEPTIREARDIFFARATIESKLVERLCAHASTGAINRLKAHVAEERAAAERCDRAAAVRLSGGFHLLIAELAGSPYLFEVLRDLVSRTSLITAMYQPRGEKDCGPDEHEDIVSKIACGDVEAAKLAMDHHLDHIERQLNLAQSDEGPRHLREILS</sequence>
<name>Q11LI7_CHESB</name>
<evidence type="ECO:0000256" key="1">
    <source>
        <dbReference type="ARBA" id="ARBA00023015"/>
    </source>
</evidence>
<dbReference type="CDD" id="cd07377">
    <property type="entry name" value="WHTH_GntR"/>
    <property type="match status" value="1"/>
</dbReference>
<dbReference type="OrthoDB" id="7618373at2"/>